<evidence type="ECO:0000313" key="2">
    <source>
        <dbReference type="Proteomes" id="UP001160148"/>
    </source>
</evidence>
<organism evidence="1 2">
    <name type="scientific">Macrosiphum euphorbiae</name>
    <name type="common">potato aphid</name>
    <dbReference type="NCBI Taxonomy" id="13131"/>
    <lineage>
        <taxon>Eukaryota</taxon>
        <taxon>Metazoa</taxon>
        <taxon>Ecdysozoa</taxon>
        <taxon>Arthropoda</taxon>
        <taxon>Hexapoda</taxon>
        <taxon>Insecta</taxon>
        <taxon>Pterygota</taxon>
        <taxon>Neoptera</taxon>
        <taxon>Paraneoptera</taxon>
        <taxon>Hemiptera</taxon>
        <taxon>Sternorrhyncha</taxon>
        <taxon>Aphidomorpha</taxon>
        <taxon>Aphidoidea</taxon>
        <taxon>Aphididae</taxon>
        <taxon>Macrosiphini</taxon>
        <taxon>Macrosiphum</taxon>
    </lineage>
</organism>
<dbReference type="Proteomes" id="UP001160148">
    <property type="component" value="Unassembled WGS sequence"/>
</dbReference>
<dbReference type="PANTHER" id="PTHR47642">
    <property type="entry name" value="ATP-DEPENDENT DNA HELICASE"/>
    <property type="match status" value="1"/>
</dbReference>
<accession>A0AAV0Y245</accession>
<dbReference type="InterPro" id="IPR051055">
    <property type="entry name" value="PIF1_helicase"/>
</dbReference>
<evidence type="ECO:0000313" key="1">
    <source>
        <dbReference type="EMBL" id="CAI6374518.1"/>
    </source>
</evidence>
<dbReference type="InterPro" id="IPR027417">
    <property type="entry name" value="P-loop_NTPase"/>
</dbReference>
<proteinExistence type="predicted"/>
<evidence type="ECO:0008006" key="3">
    <source>
        <dbReference type="Google" id="ProtNLM"/>
    </source>
</evidence>
<name>A0AAV0Y245_9HEMI</name>
<dbReference type="CDD" id="cd18809">
    <property type="entry name" value="SF1_C_RecD"/>
    <property type="match status" value="1"/>
</dbReference>
<dbReference type="EMBL" id="CARXXK010001217">
    <property type="protein sequence ID" value="CAI6374518.1"/>
    <property type="molecule type" value="Genomic_DNA"/>
</dbReference>
<protein>
    <recommendedName>
        <fullName evidence="3">ATP-dependent DNA helicase</fullName>
    </recommendedName>
</protein>
<comment type="caution">
    <text evidence="1">The sequence shown here is derived from an EMBL/GenBank/DDBJ whole genome shotgun (WGS) entry which is preliminary data.</text>
</comment>
<dbReference type="PANTHER" id="PTHR47642:SF5">
    <property type="entry name" value="ATP-DEPENDENT DNA HELICASE"/>
    <property type="match status" value="1"/>
</dbReference>
<reference evidence="1 2" key="1">
    <citation type="submission" date="2023-01" db="EMBL/GenBank/DDBJ databases">
        <authorList>
            <person name="Whitehead M."/>
        </authorList>
    </citation>
    <scope>NUCLEOTIDE SEQUENCE [LARGE SCALE GENOMIC DNA]</scope>
</reference>
<gene>
    <name evidence="1" type="ORF">MEUPH1_LOCUS28140</name>
</gene>
<keyword evidence="2" id="KW-1185">Reference proteome</keyword>
<dbReference type="SUPFAM" id="SSF52540">
    <property type="entry name" value="P-loop containing nucleoside triphosphate hydrolases"/>
    <property type="match status" value="1"/>
</dbReference>
<sequence length="91" mass="10291">MHSYGTADRRMLPVILSWALTAHKLQGSTVDHAVVYLGPRLFAKGQAYVTLSRVKSLQGLRIEQLDCSKLMGRTPCNIDALEEMEKMRKMK</sequence>
<dbReference type="AlphaFoldDB" id="A0AAV0Y245"/>